<dbReference type="GO" id="GO:0005615">
    <property type="term" value="C:extracellular space"/>
    <property type="evidence" value="ECO:0007669"/>
    <property type="project" value="TreeGrafter"/>
</dbReference>
<protein>
    <recommendedName>
        <fullName evidence="6">Cuticle protein 19</fullName>
    </recommendedName>
</protein>
<dbReference type="Pfam" id="PF00379">
    <property type="entry name" value="Chitin_bind_4"/>
    <property type="match status" value="1"/>
</dbReference>
<evidence type="ECO:0000313" key="5">
    <source>
        <dbReference type="Proteomes" id="UP001159042"/>
    </source>
</evidence>
<dbReference type="PROSITE" id="PS51155">
    <property type="entry name" value="CHIT_BIND_RR_2"/>
    <property type="match status" value="1"/>
</dbReference>
<dbReference type="InterPro" id="IPR051217">
    <property type="entry name" value="Insect_Cuticle_Struc_Prot"/>
</dbReference>
<dbReference type="PROSITE" id="PS00233">
    <property type="entry name" value="CHIT_BIND_RR_1"/>
    <property type="match status" value="1"/>
</dbReference>
<dbReference type="InterPro" id="IPR000618">
    <property type="entry name" value="Insect_cuticle"/>
</dbReference>
<feature type="region of interest" description="Disordered" evidence="3">
    <location>
        <begin position="231"/>
        <end position="258"/>
    </location>
</feature>
<dbReference type="PANTHER" id="PTHR12236:SF75">
    <property type="entry name" value="CUTICULAR PROTEIN 62BB, ISOFORM A"/>
    <property type="match status" value="1"/>
</dbReference>
<feature type="compositionally biased region" description="Basic and acidic residues" evidence="3">
    <location>
        <begin position="231"/>
        <end position="248"/>
    </location>
</feature>
<evidence type="ECO:0000256" key="1">
    <source>
        <dbReference type="ARBA" id="ARBA00022460"/>
    </source>
</evidence>
<dbReference type="GO" id="GO:0031012">
    <property type="term" value="C:extracellular matrix"/>
    <property type="evidence" value="ECO:0007669"/>
    <property type="project" value="TreeGrafter"/>
</dbReference>
<keyword evidence="5" id="KW-1185">Reference proteome</keyword>
<evidence type="ECO:0000256" key="2">
    <source>
        <dbReference type="PROSITE-ProRule" id="PRU00497"/>
    </source>
</evidence>
<dbReference type="AlphaFoldDB" id="A0AAV8VNL1"/>
<evidence type="ECO:0000313" key="4">
    <source>
        <dbReference type="EMBL" id="KAJ8915818.1"/>
    </source>
</evidence>
<dbReference type="EMBL" id="JANEYG010000049">
    <property type="protein sequence ID" value="KAJ8915818.1"/>
    <property type="molecule type" value="Genomic_DNA"/>
</dbReference>
<dbReference type="PRINTS" id="PR00947">
    <property type="entry name" value="CUTICLE"/>
</dbReference>
<name>A0AAV8VNL1_9CUCU</name>
<evidence type="ECO:0000256" key="3">
    <source>
        <dbReference type="SAM" id="MobiDB-lite"/>
    </source>
</evidence>
<proteinExistence type="predicted"/>
<dbReference type="GO" id="GO:0042302">
    <property type="term" value="F:structural constituent of cuticle"/>
    <property type="evidence" value="ECO:0007669"/>
    <property type="project" value="UniProtKB-UniRule"/>
</dbReference>
<keyword evidence="1 2" id="KW-0193">Cuticle</keyword>
<sequence>MGNTSHKSYDVQQTGIPNTNDGPKPKSQPKPQSGPIEETGKVEGEVLRTVVDAPLRTNAGVDGKEQEERRIQFTSNPYEHPSKSSPTMQFYIIFFQVCAAAIFAVVNARPGGGYEHYDVSGYGDIGIGGHEAYAVSEGGYEGAGGFDAYEGNEIGHEDEGHHEEYIDYHAPAKYHYDYAVHDLHTHDIKSQWETRNGDKVKGEYQLLEPDGSRRIVSYTADKHSGFNAMLPDKERPEKSEPFIPERRPGQVSAGVREEEGGVEEIVEIQALDGLLPC</sequence>
<feature type="region of interest" description="Disordered" evidence="3">
    <location>
        <begin position="1"/>
        <end position="45"/>
    </location>
</feature>
<accession>A0AAV8VNL1</accession>
<organism evidence="4 5">
    <name type="scientific">Exocentrus adspersus</name>
    <dbReference type="NCBI Taxonomy" id="1586481"/>
    <lineage>
        <taxon>Eukaryota</taxon>
        <taxon>Metazoa</taxon>
        <taxon>Ecdysozoa</taxon>
        <taxon>Arthropoda</taxon>
        <taxon>Hexapoda</taxon>
        <taxon>Insecta</taxon>
        <taxon>Pterygota</taxon>
        <taxon>Neoptera</taxon>
        <taxon>Endopterygota</taxon>
        <taxon>Coleoptera</taxon>
        <taxon>Polyphaga</taxon>
        <taxon>Cucujiformia</taxon>
        <taxon>Chrysomeloidea</taxon>
        <taxon>Cerambycidae</taxon>
        <taxon>Lamiinae</taxon>
        <taxon>Acanthocinini</taxon>
        <taxon>Exocentrus</taxon>
    </lineage>
</organism>
<comment type="caution">
    <text evidence="4">The sequence shown here is derived from an EMBL/GenBank/DDBJ whole genome shotgun (WGS) entry which is preliminary data.</text>
</comment>
<evidence type="ECO:0008006" key="6">
    <source>
        <dbReference type="Google" id="ProtNLM"/>
    </source>
</evidence>
<dbReference type="PANTHER" id="PTHR12236">
    <property type="entry name" value="STRUCTURAL CONTITUENT OF CUTICLE"/>
    <property type="match status" value="1"/>
</dbReference>
<dbReference type="InterPro" id="IPR031311">
    <property type="entry name" value="CHIT_BIND_RR_consensus"/>
</dbReference>
<gene>
    <name evidence="4" type="ORF">NQ315_004630</name>
</gene>
<feature type="compositionally biased region" description="Polar residues" evidence="3">
    <location>
        <begin position="1"/>
        <end position="21"/>
    </location>
</feature>
<dbReference type="Proteomes" id="UP001159042">
    <property type="component" value="Unassembled WGS sequence"/>
</dbReference>
<reference evidence="4 5" key="1">
    <citation type="journal article" date="2023" name="Insect Mol. Biol.">
        <title>Genome sequencing provides insights into the evolution of gene families encoding plant cell wall-degrading enzymes in longhorned beetles.</title>
        <authorList>
            <person name="Shin N.R."/>
            <person name="Okamura Y."/>
            <person name="Kirsch R."/>
            <person name="Pauchet Y."/>
        </authorList>
    </citation>
    <scope>NUCLEOTIDE SEQUENCE [LARGE SCALE GENOMIC DNA]</scope>
    <source>
        <strain evidence="4">EAD_L_NR</strain>
    </source>
</reference>